<gene>
    <name evidence="1" type="ORF">KDW_40460</name>
</gene>
<name>A0A5J4KK66_9CHLR</name>
<evidence type="ECO:0000313" key="1">
    <source>
        <dbReference type="EMBL" id="GER89884.1"/>
    </source>
</evidence>
<dbReference type="AlphaFoldDB" id="A0A5J4KK66"/>
<reference evidence="1 2" key="1">
    <citation type="submission" date="2019-10" db="EMBL/GenBank/DDBJ databases">
        <title>Dictyobacter vulcani sp. nov., within the class Ktedonobacteria, isolated from soil of volcanic Mt. Zao.</title>
        <authorList>
            <person name="Zheng Y."/>
            <person name="Wang C.M."/>
            <person name="Sakai Y."/>
            <person name="Abe K."/>
            <person name="Yokota A."/>
            <person name="Yabe S."/>
        </authorList>
    </citation>
    <scope>NUCLEOTIDE SEQUENCE [LARGE SCALE GENOMIC DNA]</scope>
    <source>
        <strain evidence="1 2">W12</strain>
    </source>
</reference>
<dbReference type="RefSeq" id="WP_151757703.1">
    <property type="nucleotide sequence ID" value="NZ_BKZW01000002.1"/>
</dbReference>
<dbReference type="Proteomes" id="UP000326912">
    <property type="component" value="Unassembled WGS sequence"/>
</dbReference>
<proteinExistence type="predicted"/>
<comment type="caution">
    <text evidence="1">The sequence shown here is derived from an EMBL/GenBank/DDBJ whole genome shotgun (WGS) entry which is preliminary data.</text>
</comment>
<protein>
    <submittedName>
        <fullName evidence="1">Uncharacterized protein</fullName>
    </submittedName>
</protein>
<organism evidence="1 2">
    <name type="scientific">Dictyobacter vulcani</name>
    <dbReference type="NCBI Taxonomy" id="2607529"/>
    <lineage>
        <taxon>Bacteria</taxon>
        <taxon>Bacillati</taxon>
        <taxon>Chloroflexota</taxon>
        <taxon>Ktedonobacteria</taxon>
        <taxon>Ktedonobacterales</taxon>
        <taxon>Dictyobacteraceae</taxon>
        <taxon>Dictyobacter</taxon>
    </lineage>
</organism>
<dbReference type="EMBL" id="BKZW01000002">
    <property type="protein sequence ID" value="GER89884.1"/>
    <property type="molecule type" value="Genomic_DNA"/>
</dbReference>
<sequence length="235" mass="27415">MNIDLHLSDTVDVVVDKKIEITISPRWMFDGRKVILGPYHTADEHEKHVSQTTGSMEWLWSDTDEIRFAKTTLALQSMMLNVPDASLAQTEILAIWQKAPINDGSLQLRQAQDFQIEPTRWRWMDQNSEVLTCFLPRALDDAKQRLRLRLAQDIEILFADTYYCGWSLHHTARYIVDAWEEPSGYDVDDKTTKLIYDYLSLVTDPYIEKMEDQDEVILQKLLDLSERTEVTVQPH</sequence>
<evidence type="ECO:0000313" key="2">
    <source>
        <dbReference type="Proteomes" id="UP000326912"/>
    </source>
</evidence>
<keyword evidence="2" id="KW-1185">Reference proteome</keyword>
<accession>A0A5J4KK66</accession>